<proteinExistence type="inferred from homology"/>
<evidence type="ECO:0000256" key="1">
    <source>
        <dbReference type="ARBA" id="ARBA00004173"/>
    </source>
</evidence>
<dbReference type="SUPFAM" id="SSF160909">
    <property type="entry name" value="ATP12-like"/>
    <property type="match status" value="1"/>
</dbReference>
<evidence type="ECO:0008006" key="8">
    <source>
        <dbReference type="Google" id="ProtNLM"/>
    </source>
</evidence>
<keyword evidence="7" id="KW-1185">Reference proteome</keyword>
<dbReference type="InterPro" id="IPR011419">
    <property type="entry name" value="ATP12_ATP_synth-F1-assembly"/>
</dbReference>
<comment type="subcellular location">
    <subcellularLocation>
        <location evidence="1">Mitochondrion</location>
    </subcellularLocation>
</comment>
<comment type="similarity">
    <text evidence="2">Belongs to the ATP12 family.</text>
</comment>
<evidence type="ECO:0000313" key="7">
    <source>
        <dbReference type="Proteomes" id="UP001054857"/>
    </source>
</evidence>
<organism evidence="6 7">
    <name type="scientific">Astrephomene gubernaculifera</name>
    <dbReference type="NCBI Taxonomy" id="47775"/>
    <lineage>
        <taxon>Eukaryota</taxon>
        <taxon>Viridiplantae</taxon>
        <taxon>Chlorophyta</taxon>
        <taxon>core chlorophytes</taxon>
        <taxon>Chlorophyceae</taxon>
        <taxon>CS clade</taxon>
        <taxon>Chlamydomonadales</taxon>
        <taxon>Astrephomenaceae</taxon>
        <taxon>Astrephomene</taxon>
    </lineage>
</organism>
<sequence length="281" mass="31138">TQLSTMASRCLADLLLPSARPGAAHLSALLPHLFICRQAHTNANLQKPARFYKSANVVPTADNTGYQLMLDSKPVRTPGKKLAVMPTYPLALAVAAEWEWQKTSKPQLHTMPMMSLVAHAMDQPRPREKVIAHIMNYVHTDSACCLYEEGALARRQKRVFLPILEALRCDLGWRFVLSDSIAGSHQTDELVAGVQTWLEGLDHWHLAAVEQLTSTCKSLVLAAALIRGHVGPAEALAAARLEEDFQAEEWGRVEAGHDLDEADLRSRVFAPSLFVRLLQVR</sequence>
<dbReference type="Gene3D" id="3.30.2180.10">
    <property type="entry name" value="ATP12-like"/>
    <property type="match status" value="1"/>
</dbReference>
<accession>A0AAD3DMH2</accession>
<protein>
    <recommendedName>
        <fullName evidence="8">ATP synthase mitochondrial F1 complex assembly factor 2</fullName>
    </recommendedName>
</protein>
<keyword evidence="5" id="KW-0143">Chaperone</keyword>
<dbReference type="EMBL" id="BMAR01000003">
    <property type="protein sequence ID" value="GFR42541.1"/>
    <property type="molecule type" value="Genomic_DNA"/>
</dbReference>
<dbReference type="InterPro" id="IPR023335">
    <property type="entry name" value="ATP12_ortho_dom_sf"/>
</dbReference>
<keyword evidence="3" id="KW-0809">Transit peptide</keyword>
<dbReference type="InterPro" id="IPR042272">
    <property type="entry name" value="ATP12_ATP_synth-F1-assembly_N"/>
</dbReference>
<dbReference type="PANTHER" id="PTHR21013">
    <property type="entry name" value="ATP SYNTHASE MITOCHONDRIAL F1 COMPLEX ASSEMBLY FACTOR 2/ATP12 PROTEIN, MITOCHONDRIAL PRECURSOR"/>
    <property type="match status" value="1"/>
</dbReference>
<dbReference type="AlphaFoldDB" id="A0AAD3DMH2"/>
<dbReference type="Gene3D" id="1.10.3580.10">
    <property type="entry name" value="ATP12 ATPase"/>
    <property type="match status" value="1"/>
</dbReference>
<evidence type="ECO:0000313" key="6">
    <source>
        <dbReference type="EMBL" id="GFR42541.1"/>
    </source>
</evidence>
<evidence type="ECO:0000256" key="3">
    <source>
        <dbReference type="ARBA" id="ARBA00022946"/>
    </source>
</evidence>
<name>A0AAD3DMH2_9CHLO</name>
<comment type="caution">
    <text evidence="6">The sequence shown here is derived from an EMBL/GenBank/DDBJ whole genome shotgun (WGS) entry which is preliminary data.</text>
</comment>
<feature type="non-terminal residue" evidence="6">
    <location>
        <position position="281"/>
    </location>
</feature>
<dbReference type="GO" id="GO:0033615">
    <property type="term" value="P:mitochondrial proton-transporting ATP synthase complex assembly"/>
    <property type="evidence" value="ECO:0007669"/>
    <property type="project" value="TreeGrafter"/>
</dbReference>
<reference evidence="6 7" key="1">
    <citation type="journal article" date="2021" name="Sci. Rep.">
        <title>Genome sequencing of the multicellular alga Astrephomene provides insights into convergent evolution of germ-soma differentiation.</title>
        <authorList>
            <person name="Yamashita S."/>
            <person name="Yamamoto K."/>
            <person name="Matsuzaki R."/>
            <person name="Suzuki S."/>
            <person name="Yamaguchi H."/>
            <person name="Hirooka S."/>
            <person name="Minakuchi Y."/>
            <person name="Miyagishima S."/>
            <person name="Kawachi M."/>
            <person name="Toyoda A."/>
            <person name="Nozaki H."/>
        </authorList>
    </citation>
    <scope>NUCLEOTIDE SEQUENCE [LARGE SCALE GENOMIC DNA]</scope>
    <source>
        <strain evidence="6 7">NIES-4017</strain>
    </source>
</reference>
<gene>
    <name evidence="6" type="ORF">Agub_g3448</name>
</gene>
<dbReference type="GO" id="GO:0005739">
    <property type="term" value="C:mitochondrion"/>
    <property type="evidence" value="ECO:0007669"/>
    <property type="project" value="UniProtKB-SubCell"/>
</dbReference>
<evidence type="ECO:0000256" key="5">
    <source>
        <dbReference type="ARBA" id="ARBA00023186"/>
    </source>
</evidence>
<dbReference type="Pfam" id="PF07542">
    <property type="entry name" value="ATP12"/>
    <property type="match status" value="1"/>
</dbReference>
<evidence type="ECO:0000256" key="2">
    <source>
        <dbReference type="ARBA" id="ARBA00008231"/>
    </source>
</evidence>
<evidence type="ECO:0000256" key="4">
    <source>
        <dbReference type="ARBA" id="ARBA00023128"/>
    </source>
</evidence>
<keyword evidence="4" id="KW-0496">Mitochondrion</keyword>
<dbReference type="Proteomes" id="UP001054857">
    <property type="component" value="Unassembled WGS sequence"/>
</dbReference>
<dbReference type="PANTHER" id="PTHR21013:SF10">
    <property type="entry name" value="ATP SYNTHASE MITOCHONDRIAL F1 COMPLEX ASSEMBLY FACTOR 2"/>
    <property type="match status" value="1"/>
</dbReference>